<gene>
    <name evidence="2" type="ORF">G3R48_02550</name>
</gene>
<dbReference type="GO" id="GO:0032259">
    <property type="term" value="P:methylation"/>
    <property type="evidence" value="ECO:0007669"/>
    <property type="project" value="UniProtKB-KW"/>
</dbReference>
<dbReference type="PANTHER" id="PTHR43861:SF1">
    <property type="entry name" value="TRANS-ACONITATE 2-METHYLTRANSFERASE"/>
    <property type="match status" value="1"/>
</dbReference>
<feature type="domain" description="Methyltransferase type 12" evidence="1">
    <location>
        <begin position="59"/>
        <end position="154"/>
    </location>
</feature>
<dbReference type="SUPFAM" id="SSF53335">
    <property type="entry name" value="S-adenosyl-L-methionine-dependent methyltransferases"/>
    <property type="match status" value="1"/>
</dbReference>
<comment type="caution">
    <text evidence="2">The sequence shown here is derived from an EMBL/GenBank/DDBJ whole genome shotgun (WGS) entry which is preliminary data.</text>
</comment>
<dbReference type="CDD" id="cd02440">
    <property type="entry name" value="AdoMet_MTases"/>
    <property type="match status" value="1"/>
</dbReference>
<accession>A0ABS5HYK5</accession>
<keyword evidence="2" id="KW-0489">Methyltransferase</keyword>
<proteinExistence type="predicted"/>
<dbReference type="EMBL" id="JAAIKR010000001">
    <property type="protein sequence ID" value="MBR9726872.1"/>
    <property type="molecule type" value="Genomic_DNA"/>
</dbReference>
<dbReference type="GO" id="GO:0008168">
    <property type="term" value="F:methyltransferase activity"/>
    <property type="evidence" value="ECO:0007669"/>
    <property type="project" value="UniProtKB-KW"/>
</dbReference>
<keyword evidence="3" id="KW-1185">Reference proteome</keyword>
<evidence type="ECO:0000313" key="2">
    <source>
        <dbReference type="EMBL" id="MBR9726872.1"/>
    </source>
</evidence>
<dbReference type="Gene3D" id="3.40.50.150">
    <property type="entry name" value="Vaccinia Virus protein VP39"/>
    <property type="match status" value="1"/>
</dbReference>
<name>A0ABS5HYK5_9GAMM</name>
<evidence type="ECO:0000313" key="3">
    <source>
        <dbReference type="Proteomes" id="UP000811844"/>
    </source>
</evidence>
<sequence>MSDTHQQDYLTVNRQSWDSKVATHVASTFYDVAAFKNGKNSLNELELTALLPVTGKRLLHLQCHFGLDTLSWARLGAQVTGIDLSPKAINQANELAKQSQLSAEFICSDVYDSTEHIQEPFDIVFTSYGVLCWLPDIDRWAQTVAAHLKTGGVFYMAEFHPFHDVFDGYSYFNHPTANVEVAPTYTENNHATETTEMTWSHPISQVINALIKAGISIESVHEYDYSPYDCFAGLTPCEQSDEMQAPRYQHLFHGLPTPLIYSIKGVKKA</sequence>
<reference evidence="2 3" key="1">
    <citation type="submission" date="2020-02" db="EMBL/GenBank/DDBJ databases">
        <title>Shewanella WXL01 sp. nov., a marine bacterium isolated from green algae in Luhuitou Fringing Reef (Northern South China Sea).</title>
        <authorList>
            <person name="Wang X."/>
        </authorList>
    </citation>
    <scope>NUCLEOTIDE SEQUENCE [LARGE SCALE GENOMIC DNA]</scope>
    <source>
        <strain evidence="2 3">MCCC 1A01895</strain>
    </source>
</reference>
<dbReference type="Proteomes" id="UP000811844">
    <property type="component" value="Unassembled WGS sequence"/>
</dbReference>
<evidence type="ECO:0000259" key="1">
    <source>
        <dbReference type="Pfam" id="PF08242"/>
    </source>
</evidence>
<organism evidence="2 3">
    <name type="scientific">Shewanella intestini</name>
    <dbReference type="NCBI Taxonomy" id="2017544"/>
    <lineage>
        <taxon>Bacteria</taxon>
        <taxon>Pseudomonadati</taxon>
        <taxon>Pseudomonadota</taxon>
        <taxon>Gammaproteobacteria</taxon>
        <taxon>Alteromonadales</taxon>
        <taxon>Shewanellaceae</taxon>
        <taxon>Shewanella</taxon>
    </lineage>
</organism>
<dbReference type="InterPro" id="IPR013217">
    <property type="entry name" value="Methyltransf_12"/>
</dbReference>
<dbReference type="InterPro" id="IPR029063">
    <property type="entry name" value="SAM-dependent_MTases_sf"/>
</dbReference>
<protein>
    <submittedName>
        <fullName evidence="2">Class I SAM-dependent methyltransferase</fullName>
    </submittedName>
</protein>
<dbReference type="RefSeq" id="WP_153660618.1">
    <property type="nucleotide sequence ID" value="NZ_JAAIKR010000001.1"/>
</dbReference>
<dbReference type="PANTHER" id="PTHR43861">
    <property type="entry name" value="TRANS-ACONITATE 2-METHYLTRANSFERASE-RELATED"/>
    <property type="match status" value="1"/>
</dbReference>
<dbReference type="Pfam" id="PF08242">
    <property type="entry name" value="Methyltransf_12"/>
    <property type="match status" value="1"/>
</dbReference>
<keyword evidence="2" id="KW-0808">Transferase</keyword>